<evidence type="ECO:0000313" key="2">
    <source>
        <dbReference type="EMBL" id="NVO54423.1"/>
    </source>
</evidence>
<keyword evidence="3" id="KW-1185">Reference proteome</keyword>
<gene>
    <name evidence="2" type="ORF">HW561_01290</name>
</gene>
<dbReference type="Proteomes" id="UP000630805">
    <property type="component" value="Unassembled WGS sequence"/>
</dbReference>
<feature type="domain" description="DUF6455" evidence="1">
    <location>
        <begin position="1"/>
        <end position="81"/>
    </location>
</feature>
<reference evidence="2 3" key="1">
    <citation type="submission" date="2020-06" db="EMBL/GenBank/DDBJ databases">
        <authorList>
            <person name="Cao W.R."/>
        </authorList>
    </citation>
    <scope>NUCLEOTIDE SEQUENCE [LARGE SCALE GENOMIC DNA]</scope>
    <source>
        <strain evidence="2 3">B1Z28</strain>
    </source>
</reference>
<dbReference type="RefSeq" id="WP_176861417.1">
    <property type="nucleotide sequence ID" value="NZ_JABXWT010000001.1"/>
</dbReference>
<dbReference type="InterPro" id="IPR045601">
    <property type="entry name" value="DUF6455"/>
</dbReference>
<dbReference type="EMBL" id="JABXWT010000001">
    <property type="protein sequence ID" value="NVO54423.1"/>
    <property type="molecule type" value="Genomic_DNA"/>
</dbReference>
<comment type="caution">
    <text evidence="2">The sequence shown here is derived from an EMBL/GenBank/DDBJ whole genome shotgun (WGS) entry which is preliminary data.</text>
</comment>
<accession>A0ABX2PK68</accession>
<name>A0ABX2PK68_9RHOB</name>
<proteinExistence type="predicted"/>
<evidence type="ECO:0000259" key="1">
    <source>
        <dbReference type="Pfam" id="PF20056"/>
    </source>
</evidence>
<sequence>MPNQETLRLHAGLVDDMAKMLDVDLEEAAIGGDVSFDQISDAVLRCAACPNPEHCRNILKQARSLHQTPEYCRNQELLHKLIP</sequence>
<dbReference type="Pfam" id="PF20056">
    <property type="entry name" value="DUF6455"/>
    <property type="match status" value="1"/>
</dbReference>
<protein>
    <recommendedName>
        <fullName evidence="1">DUF6455 domain-containing protein</fullName>
    </recommendedName>
</protein>
<evidence type="ECO:0000313" key="3">
    <source>
        <dbReference type="Proteomes" id="UP000630805"/>
    </source>
</evidence>
<organism evidence="2 3">
    <name type="scientific">Ruegeria haliotis</name>
    <dbReference type="NCBI Taxonomy" id="2747601"/>
    <lineage>
        <taxon>Bacteria</taxon>
        <taxon>Pseudomonadati</taxon>
        <taxon>Pseudomonadota</taxon>
        <taxon>Alphaproteobacteria</taxon>
        <taxon>Rhodobacterales</taxon>
        <taxon>Roseobacteraceae</taxon>
        <taxon>Ruegeria</taxon>
    </lineage>
</organism>